<feature type="signal peptide" evidence="1">
    <location>
        <begin position="1"/>
        <end position="20"/>
    </location>
</feature>
<organism evidence="2 3">
    <name type="scientific">Pseudoponticoccus marisrubri</name>
    <dbReference type="NCBI Taxonomy" id="1685382"/>
    <lineage>
        <taxon>Bacteria</taxon>
        <taxon>Pseudomonadati</taxon>
        <taxon>Pseudomonadota</taxon>
        <taxon>Alphaproteobacteria</taxon>
        <taxon>Rhodobacterales</taxon>
        <taxon>Roseobacteraceae</taxon>
        <taxon>Pseudoponticoccus</taxon>
    </lineage>
</organism>
<evidence type="ECO:0000313" key="3">
    <source>
        <dbReference type="Proteomes" id="UP000054396"/>
    </source>
</evidence>
<dbReference type="Proteomes" id="UP000054396">
    <property type="component" value="Unassembled WGS sequence"/>
</dbReference>
<gene>
    <name evidence="2" type="ORF">AVJ23_06485</name>
</gene>
<comment type="caution">
    <text evidence="2">The sequence shown here is derived from an EMBL/GenBank/DDBJ whole genome shotgun (WGS) entry which is preliminary data.</text>
</comment>
<keyword evidence="2" id="KW-0689">Ribosomal protein</keyword>
<evidence type="ECO:0000256" key="1">
    <source>
        <dbReference type="SAM" id="SignalP"/>
    </source>
</evidence>
<protein>
    <submittedName>
        <fullName evidence="2">Ribosomal protein L21</fullName>
    </submittedName>
</protein>
<keyword evidence="2" id="KW-0687">Ribonucleoprotein</keyword>
<dbReference type="AlphaFoldDB" id="A0A0W7WLC0"/>
<keyword evidence="1" id="KW-0732">Signal</keyword>
<proteinExistence type="predicted"/>
<feature type="chain" id="PRO_5006936437" evidence="1">
    <location>
        <begin position="21"/>
        <end position="269"/>
    </location>
</feature>
<dbReference type="RefSeq" id="WP_058861353.1">
    <property type="nucleotide sequence ID" value="NZ_LPXO01000003.1"/>
</dbReference>
<reference evidence="2 3" key="1">
    <citation type="submission" date="2015-12" db="EMBL/GenBank/DDBJ databases">
        <authorList>
            <person name="Shamseldin A."/>
            <person name="Moawad H."/>
            <person name="Abd El-Rahim W.M."/>
            <person name="Sadowsky M.J."/>
        </authorList>
    </citation>
    <scope>NUCLEOTIDE SEQUENCE [LARGE SCALE GENOMIC DNA]</scope>
    <source>
        <strain evidence="2 3">SJ5A-1</strain>
    </source>
</reference>
<sequence>MLARCLAALMLALVALPLRADPVDDLMEALQIDEMIVVMREEGLAYGAELGADMFPGTAGARWQSVLEDIYDTDKMKAVVEAGFTEVMEGTETAPLTAYFASETGTRVVSLELDARRAMIEDTVEQAARERYRDLEGGDSARLEQITEFVAANDLVDSNVAGALNASFNFYRGLVEGGGLEMSESEILADVWSQEQETRADTREWLYGFLLLAYEPLSDAVLDEYVALSGSEDGRRLNRALFAGFNAMYDEISYALGLAAAQEMQGQDL</sequence>
<dbReference type="EMBL" id="LPXO01000003">
    <property type="protein sequence ID" value="KUF11408.1"/>
    <property type="molecule type" value="Genomic_DNA"/>
</dbReference>
<dbReference type="OrthoDB" id="7841298at2"/>
<dbReference type="GO" id="GO:0005840">
    <property type="term" value="C:ribosome"/>
    <property type="evidence" value="ECO:0007669"/>
    <property type="project" value="UniProtKB-KW"/>
</dbReference>
<keyword evidence="3" id="KW-1185">Reference proteome</keyword>
<evidence type="ECO:0000313" key="2">
    <source>
        <dbReference type="EMBL" id="KUF11408.1"/>
    </source>
</evidence>
<accession>A0A0W7WLC0</accession>
<name>A0A0W7WLC0_9RHOB</name>
<dbReference type="STRING" id="1685382.AVJ23_06485"/>